<dbReference type="GO" id="GO:0050528">
    <property type="term" value="F:acyloxyacyl hydrolase activity"/>
    <property type="evidence" value="ECO:0007669"/>
    <property type="project" value="InterPro"/>
</dbReference>
<dbReference type="Proteomes" id="UP000663825">
    <property type="component" value="Unassembled WGS sequence"/>
</dbReference>
<dbReference type="Proteomes" id="UP000663873">
    <property type="component" value="Unassembled WGS sequence"/>
</dbReference>
<dbReference type="PANTHER" id="PTHR15010">
    <property type="entry name" value="ACYLOXYACYL HYDROLASE"/>
    <property type="match status" value="1"/>
</dbReference>
<evidence type="ECO:0000313" key="1">
    <source>
        <dbReference type="EMBL" id="CAF2973886.1"/>
    </source>
</evidence>
<gene>
    <name evidence="2" type="ORF">HFQ381_LOCUS11344</name>
    <name evidence="1" type="ORF">TIS948_LOCUS53</name>
    <name evidence="3" type="ORF">UJA718_LOCUS18613</name>
</gene>
<keyword evidence="4" id="KW-1185">Reference proteome</keyword>
<comment type="caution">
    <text evidence="3">The sequence shown here is derived from an EMBL/GenBank/DDBJ whole genome shotgun (WGS) entry which is preliminary data.</text>
</comment>
<sequence>MLTGQVHSLSGIASGCRSFIPAYLHPLSQQHLQSQDDLVGSPIASSKVYSYVECLETSPCKGWLPSNDTLRAFTSERAVNLSIAVQDATNAYSPKNFDSGYLDFPFDQAIQEWISQGGEPWHLIESVDGFHISQCGHAIPFDHGYNPINLIGCPRLIHTLSILSESLKIKVNTKTTA</sequence>
<evidence type="ECO:0000313" key="2">
    <source>
        <dbReference type="EMBL" id="CAF4265648.1"/>
    </source>
</evidence>
<name>A0A820NLR8_9BILA</name>
<dbReference type="GO" id="GO:0009104">
    <property type="term" value="P:lipopolysaccharide catabolic process"/>
    <property type="evidence" value="ECO:0007669"/>
    <property type="project" value="TreeGrafter"/>
</dbReference>
<dbReference type="Proteomes" id="UP000663851">
    <property type="component" value="Unassembled WGS sequence"/>
</dbReference>
<organism evidence="3 4">
    <name type="scientific">Rotaria socialis</name>
    <dbReference type="NCBI Taxonomy" id="392032"/>
    <lineage>
        <taxon>Eukaryota</taxon>
        <taxon>Metazoa</taxon>
        <taxon>Spiralia</taxon>
        <taxon>Gnathifera</taxon>
        <taxon>Rotifera</taxon>
        <taxon>Eurotatoria</taxon>
        <taxon>Bdelloidea</taxon>
        <taxon>Philodinida</taxon>
        <taxon>Philodinidae</taxon>
        <taxon>Rotaria</taxon>
    </lineage>
</organism>
<dbReference type="AlphaFoldDB" id="A0A820NLR8"/>
<accession>A0A820NLR8</accession>
<protein>
    <submittedName>
        <fullName evidence="3">Uncharacterized protein</fullName>
    </submittedName>
</protein>
<proteinExistence type="predicted"/>
<dbReference type="OrthoDB" id="14839at2759"/>
<dbReference type="PANTHER" id="PTHR15010:SF0">
    <property type="entry name" value="ACYLOXYACYL HYDROLASE"/>
    <property type="match status" value="1"/>
</dbReference>
<dbReference type="EMBL" id="CAJOBO010000651">
    <property type="protein sequence ID" value="CAF4265648.1"/>
    <property type="molecule type" value="Genomic_DNA"/>
</dbReference>
<evidence type="ECO:0000313" key="4">
    <source>
        <dbReference type="Proteomes" id="UP000663873"/>
    </source>
</evidence>
<evidence type="ECO:0000313" key="3">
    <source>
        <dbReference type="EMBL" id="CAF4393849.1"/>
    </source>
</evidence>
<dbReference type="GO" id="GO:0005509">
    <property type="term" value="F:calcium ion binding"/>
    <property type="evidence" value="ECO:0007669"/>
    <property type="project" value="TreeGrafter"/>
</dbReference>
<reference evidence="3" key="1">
    <citation type="submission" date="2021-02" db="EMBL/GenBank/DDBJ databases">
        <authorList>
            <person name="Nowell W R."/>
        </authorList>
    </citation>
    <scope>NUCLEOTIDE SEQUENCE</scope>
</reference>
<dbReference type="InterPro" id="IPR039676">
    <property type="entry name" value="AOAH"/>
</dbReference>
<dbReference type="EMBL" id="CAJNXB010000001">
    <property type="protein sequence ID" value="CAF2973886.1"/>
    <property type="molecule type" value="Genomic_DNA"/>
</dbReference>
<dbReference type="EMBL" id="CAJOBP010003193">
    <property type="protein sequence ID" value="CAF4393849.1"/>
    <property type="molecule type" value="Genomic_DNA"/>
</dbReference>